<organism evidence="5 6">
    <name type="scientific">Lactiplantibacillus brownii</name>
    <dbReference type="NCBI Taxonomy" id="3069269"/>
    <lineage>
        <taxon>Bacteria</taxon>
        <taxon>Bacillati</taxon>
        <taxon>Bacillota</taxon>
        <taxon>Bacilli</taxon>
        <taxon>Lactobacillales</taxon>
        <taxon>Lactobacillaceae</taxon>
        <taxon>Lactiplantibacillus</taxon>
    </lineage>
</organism>
<evidence type="ECO:0000259" key="4">
    <source>
        <dbReference type="PROSITE" id="PS50932"/>
    </source>
</evidence>
<protein>
    <submittedName>
        <fullName evidence="5">LacI family DNA-binding transcriptional regulator</fullName>
    </submittedName>
</protein>
<feature type="domain" description="HTH lacI-type" evidence="4">
    <location>
        <begin position="2"/>
        <end position="56"/>
    </location>
</feature>
<dbReference type="SMART" id="SM00354">
    <property type="entry name" value="HTH_LACI"/>
    <property type="match status" value="1"/>
</dbReference>
<evidence type="ECO:0000256" key="3">
    <source>
        <dbReference type="ARBA" id="ARBA00023163"/>
    </source>
</evidence>
<evidence type="ECO:0000256" key="2">
    <source>
        <dbReference type="ARBA" id="ARBA00023125"/>
    </source>
</evidence>
<sequence length="313" mass="34665">MTNIHDVARLSGYSVSTVSRVLNHKDYVTTETRAAVQKVIDELDYVPNDVARDLSRGKTMTIGVILPNLDHPYFVQLIQGITKAAFVADYHVILLSSRFEAEIERTYLAAFRRKAYDALIFTSHGLPLAEIATYQKYGPIVICQPPRDSGLSAAYAHRRQTYVQALTTLKVQGCQRVALLMSRPIAVSETSQATAEAYRIVYGESPRPAMLATDVITMADGQRAAERFIASGQTFEAIFANSDDIAVGVQRAYQQAKLPVPVLIGQEHQLSGELAQFPTIDHHCQIVGQQALQLAVSGEKRRIAIDSEFINNW</sequence>
<dbReference type="CDD" id="cd01392">
    <property type="entry name" value="HTH_LacI"/>
    <property type="match status" value="1"/>
</dbReference>
<dbReference type="InterPro" id="IPR000843">
    <property type="entry name" value="HTH_LacI"/>
</dbReference>
<dbReference type="EMBL" id="JAVCWF010000001">
    <property type="protein sequence ID" value="MDQ7938599.1"/>
    <property type="molecule type" value="Genomic_DNA"/>
</dbReference>
<dbReference type="GO" id="GO:0003677">
    <property type="term" value="F:DNA binding"/>
    <property type="evidence" value="ECO:0007669"/>
    <property type="project" value="UniProtKB-KW"/>
</dbReference>
<keyword evidence="2 5" id="KW-0238">DNA-binding</keyword>
<proteinExistence type="predicted"/>
<evidence type="ECO:0000313" key="6">
    <source>
        <dbReference type="Proteomes" id="UP001227831"/>
    </source>
</evidence>
<dbReference type="Gene3D" id="3.40.50.2300">
    <property type="match status" value="2"/>
</dbReference>
<dbReference type="Proteomes" id="UP001227831">
    <property type="component" value="Unassembled WGS sequence"/>
</dbReference>
<dbReference type="PANTHER" id="PTHR30146:SF105">
    <property type="entry name" value="CATABOLITE CONTROL PROTEIN B"/>
    <property type="match status" value="1"/>
</dbReference>
<name>A0ABU1ACC6_9LACO</name>
<dbReference type="InterPro" id="IPR001761">
    <property type="entry name" value="Peripla_BP/Lac1_sug-bd_dom"/>
</dbReference>
<dbReference type="InterPro" id="IPR010982">
    <property type="entry name" value="Lambda_DNA-bd_dom_sf"/>
</dbReference>
<dbReference type="SUPFAM" id="SSF47413">
    <property type="entry name" value="lambda repressor-like DNA-binding domains"/>
    <property type="match status" value="1"/>
</dbReference>
<dbReference type="PROSITE" id="PS50932">
    <property type="entry name" value="HTH_LACI_2"/>
    <property type="match status" value="1"/>
</dbReference>
<accession>A0ABU1ACC6</accession>
<dbReference type="Gene3D" id="1.10.260.40">
    <property type="entry name" value="lambda repressor-like DNA-binding domains"/>
    <property type="match status" value="1"/>
</dbReference>
<keyword evidence="3" id="KW-0804">Transcription</keyword>
<gene>
    <name evidence="5" type="ORF">RA086_13375</name>
</gene>
<dbReference type="Pfam" id="PF00356">
    <property type="entry name" value="LacI"/>
    <property type="match status" value="1"/>
</dbReference>
<dbReference type="InterPro" id="IPR028082">
    <property type="entry name" value="Peripla_BP_I"/>
</dbReference>
<comment type="caution">
    <text evidence="5">The sequence shown here is derived from an EMBL/GenBank/DDBJ whole genome shotgun (WGS) entry which is preliminary data.</text>
</comment>
<reference evidence="5 6" key="1">
    <citation type="journal article" date="2023" name="Int. J. Syst. Evol. Microbiol.">
        <title>Lactiplantibacillus brownii sp. nov., a novel psychrotolerant species isolated from sauerkraut.</title>
        <authorList>
            <person name="Heng Y.C."/>
            <person name="Silvaraju S."/>
            <person name="Lee J.K.Y."/>
            <person name="Kittelmann S."/>
        </authorList>
    </citation>
    <scope>NUCLEOTIDE SEQUENCE [LARGE SCALE GENOMIC DNA]</scope>
    <source>
        <strain evidence="5 6">WILCCON 0030</strain>
    </source>
</reference>
<evidence type="ECO:0000313" key="5">
    <source>
        <dbReference type="EMBL" id="MDQ7938599.1"/>
    </source>
</evidence>
<keyword evidence="1" id="KW-0805">Transcription regulation</keyword>
<dbReference type="SUPFAM" id="SSF53822">
    <property type="entry name" value="Periplasmic binding protein-like I"/>
    <property type="match status" value="1"/>
</dbReference>
<dbReference type="CDD" id="cd06286">
    <property type="entry name" value="PBP1_CcpB-like"/>
    <property type="match status" value="1"/>
</dbReference>
<keyword evidence="6" id="KW-1185">Reference proteome</keyword>
<dbReference type="Pfam" id="PF00532">
    <property type="entry name" value="Peripla_BP_1"/>
    <property type="match status" value="1"/>
</dbReference>
<evidence type="ECO:0000256" key="1">
    <source>
        <dbReference type="ARBA" id="ARBA00023015"/>
    </source>
</evidence>
<dbReference type="PANTHER" id="PTHR30146">
    <property type="entry name" value="LACI-RELATED TRANSCRIPTIONAL REPRESSOR"/>
    <property type="match status" value="1"/>
</dbReference>